<sequence>MKNPLRETLATKIAQSLADRIITGVIRPNTPLRQDHIAAEFGASHVPVREAFRQLEAQGLAISEPQRGMRVTPFDVEDLHEVAAMRASLEVLALRHAVPNMTSAVLEAAEQATHAGDVSREVREWEDANRRFHRLILGPCGMPRLLSAIDTLHTASARFLFAAWRSDWEAPTNHEHRAILAALRRGETDRACLILSKHVGRTRRRDLQKNGL</sequence>
<dbReference type="SUPFAM" id="SSF48008">
    <property type="entry name" value="GntR ligand-binding domain-like"/>
    <property type="match status" value="1"/>
</dbReference>
<dbReference type="SMART" id="SM00895">
    <property type="entry name" value="FCD"/>
    <property type="match status" value="1"/>
</dbReference>
<reference evidence="6 11" key="2">
    <citation type="submission" date="2017-10" db="EMBL/GenBank/DDBJ databases">
        <title>Complete genome sequence of Paracoccus yeei TT13 isolated from human skin.</title>
        <authorList>
            <person name="Lee K."/>
            <person name="Lim J.Y."/>
            <person name="Hwang I."/>
        </authorList>
    </citation>
    <scope>NUCLEOTIDE SEQUENCE [LARGE SCALE GENOMIC DNA]</scope>
    <source>
        <strain evidence="6 11">TT13</strain>
        <plasmid evidence="11">Plasmid ptt13-3</plasmid>
        <plasmid evidence="6">pTT13-3</plasmid>
    </source>
</reference>
<evidence type="ECO:0000313" key="7">
    <source>
        <dbReference type="EMBL" id="AYF03887.1"/>
    </source>
</evidence>
<geneLocation type="plasmid" evidence="12">
    <name>pyee3</name>
</geneLocation>
<evidence type="ECO:0000313" key="10">
    <source>
        <dbReference type="Proteomes" id="UP000191257"/>
    </source>
</evidence>
<dbReference type="OrthoDB" id="9788098at2"/>
<dbReference type="EMBL" id="CP044078">
    <property type="protein sequence ID" value="QEU06605.1"/>
    <property type="molecule type" value="Genomic_DNA"/>
</dbReference>
<evidence type="ECO:0000313" key="8">
    <source>
        <dbReference type="EMBL" id="QEU06605.1"/>
    </source>
</evidence>
<dbReference type="Proteomes" id="UP000229314">
    <property type="component" value="Plasmid pTT13-3"/>
</dbReference>
<dbReference type="AlphaFoldDB" id="A0A1V0GNP4"/>
<dbReference type="GO" id="GO:0003677">
    <property type="term" value="F:DNA binding"/>
    <property type="evidence" value="ECO:0007669"/>
    <property type="project" value="UniProtKB-KW"/>
</dbReference>
<geneLocation type="plasmid" evidence="7">
    <name>pYEE3</name>
</geneLocation>
<dbReference type="GO" id="GO:0003700">
    <property type="term" value="F:DNA-binding transcription factor activity"/>
    <property type="evidence" value="ECO:0007669"/>
    <property type="project" value="InterPro"/>
</dbReference>
<reference evidence="12" key="5">
    <citation type="submission" date="2018-07" db="EMBL/GenBank/DDBJ databases">
        <title>Genome Structure of the Opportunistic Pathogen Paracoccus yeei (Alphaproteobacteria) and Identification of Putative Virulence Factors.</title>
        <authorList>
            <person name="Lasek R."/>
            <person name="Szuplewska M."/>
            <person name="Mitura M."/>
            <person name="Decewicz P."/>
            <person name="Chmielowska C."/>
            <person name="Pawlot A."/>
            <person name="Sentkowska D."/>
            <person name="Czarnecki J."/>
            <person name="Bartosik D."/>
        </authorList>
    </citation>
    <scope>NUCLEOTIDE SEQUENCE [LARGE SCALE GENOMIC DNA]</scope>
    <source>
        <strain evidence="12">CCUG 32053</strain>
        <plasmid evidence="12">pyee3</plasmid>
    </source>
</reference>
<dbReference type="Proteomes" id="UP000191257">
    <property type="component" value="Chromosome"/>
</dbReference>
<dbReference type="Gene3D" id="1.20.120.530">
    <property type="entry name" value="GntR ligand-binding domain-like"/>
    <property type="match status" value="1"/>
</dbReference>
<dbReference type="EMBL" id="CP024425">
    <property type="protein sequence ID" value="ATQ58250.1"/>
    <property type="molecule type" value="Genomic_DNA"/>
</dbReference>
<evidence type="ECO:0000313" key="12">
    <source>
        <dbReference type="Proteomes" id="UP000272010"/>
    </source>
</evidence>
<dbReference type="InterPro" id="IPR011711">
    <property type="entry name" value="GntR_C"/>
</dbReference>
<dbReference type="Pfam" id="PF00392">
    <property type="entry name" value="GntR"/>
    <property type="match status" value="1"/>
</dbReference>
<dbReference type="Pfam" id="PF07729">
    <property type="entry name" value="FCD"/>
    <property type="match status" value="1"/>
</dbReference>
<geneLocation type="plasmid" evidence="8">
    <name>unnamed1</name>
</geneLocation>
<dbReference type="Proteomes" id="UP000324507">
    <property type="component" value="Plasmid unnamed1"/>
</dbReference>
<reference evidence="7" key="4">
    <citation type="journal article" date="2018" name="Front. Microbiol.">
        <title>Genome Structure of the Opportunistic Pathogen Paracoccus yeei (Alphaproteobacteria) and Identification of Putative Virulence Factors.</title>
        <authorList>
            <person name="Lasek R."/>
            <person name="Szuplewska M."/>
            <person name="Mitura M."/>
            <person name="Decewicz P."/>
            <person name="Chmielowska C."/>
            <person name="Pawlot A."/>
            <person name="Sentkowska D."/>
            <person name="Czarnecki J."/>
            <person name="Bartosik D."/>
        </authorList>
    </citation>
    <scope>NUCLEOTIDE SEQUENCE</scope>
    <source>
        <strain evidence="7">CCUG 32053</strain>
        <plasmid evidence="7">pYEE3</plasmid>
    </source>
</reference>
<organism evidence="5 10">
    <name type="scientific">Paracoccus yeei</name>
    <dbReference type="NCBI Taxonomy" id="147645"/>
    <lineage>
        <taxon>Bacteria</taxon>
        <taxon>Pseudomonadati</taxon>
        <taxon>Pseudomonadota</taxon>
        <taxon>Alphaproteobacteria</taxon>
        <taxon>Rhodobacterales</taxon>
        <taxon>Paracoccaceae</taxon>
        <taxon>Paracoccus</taxon>
    </lineage>
</organism>
<dbReference type="RefSeq" id="WP_036762303.1">
    <property type="nucleotide sequence ID" value="NZ_CAJGAB010000095.1"/>
</dbReference>
<dbReference type="Proteomes" id="UP000324507">
    <property type="component" value="Chromosome"/>
</dbReference>
<dbReference type="InterPro" id="IPR036390">
    <property type="entry name" value="WH_DNA-bd_sf"/>
</dbReference>
<proteinExistence type="predicted"/>
<dbReference type="EMBL" id="CP031081">
    <property type="protein sequence ID" value="AYF03887.1"/>
    <property type="molecule type" value="Genomic_DNA"/>
</dbReference>
<evidence type="ECO:0000259" key="4">
    <source>
        <dbReference type="PROSITE" id="PS50949"/>
    </source>
</evidence>
<keyword evidence="6" id="KW-0614">Plasmid</keyword>
<evidence type="ECO:0000256" key="1">
    <source>
        <dbReference type="ARBA" id="ARBA00023015"/>
    </source>
</evidence>
<protein>
    <submittedName>
        <fullName evidence="5">GntR family transcriptional regulator</fullName>
    </submittedName>
</protein>
<evidence type="ECO:0000313" key="9">
    <source>
        <dbReference type="EMBL" id="QEU08636.1"/>
    </source>
</evidence>
<dbReference type="InterPro" id="IPR036388">
    <property type="entry name" value="WH-like_DNA-bd_sf"/>
</dbReference>
<evidence type="ECO:0000313" key="6">
    <source>
        <dbReference type="EMBL" id="ATQ58250.1"/>
    </source>
</evidence>
<dbReference type="EMBL" id="CP020442">
    <property type="protein sequence ID" value="ARC35454.1"/>
    <property type="molecule type" value="Genomic_DNA"/>
</dbReference>
<keyword evidence="3" id="KW-0804">Transcription</keyword>
<gene>
    <name evidence="5" type="ORF">A6J80_02805</name>
    <name evidence="8" type="ORF">FOB51_00610</name>
    <name evidence="9" type="ORF">FOB51_11880</name>
    <name evidence="7" type="ORF">PY32053_04369</name>
    <name evidence="6" type="ORF">PYTT13_20680</name>
</gene>
<reference evidence="8 13" key="6">
    <citation type="submission" date="2019-09" db="EMBL/GenBank/DDBJ databases">
        <title>FDA dAtabase for Regulatory Grade micrObial Sequences (FDA-ARGOS): Supporting development and validation of Infectious Disease Dx tests.</title>
        <authorList>
            <person name="Sciortino C."/>
            <person name="Tallon L."/>
            <person name="Sadzewicz L."/>
            <person name="Vavikolanu K."/>
            <person name="Mehta A."/>
            <person name="Aluvathingal J."/>
            <person name="Nadendla S."/>
            <person name="Nandy P."/>
            <person name="Geyer C."/>
            <person name="Yan Y."/>
            <person name="Sichtig H."/>
        </authorList>
    </citation>
    <scope>NUCLEOTIDE SEQUENCE [LARGE SCALE GENOMIC DNA]</scope>
    <source>
        <strain evidence="8 13">FDAARGOS_643</strain>
        <plasmid evidence="8 13">unnamed1</plasmid>
    </source>
</reference>
<evidence type="ECO:0000256" key="3">
    <source>
        <dbReference type="ARBA" id="ARBA00023163"/>
    </source>
</evidence>
<dbReference type="eggNOG" id="COG1802">
    <property type="taxonomic scope" value="Bacteria"/>
</dbReference>
<evidence type="ECO:0000313" key="5">
    <source>
        <dbReference type="EMBL" id="ARC35454.1"/>
    </source>
</evidence>
<keyword evidence="10" id="KW-1185">Reference proteome</keyword>
<dbReference type="InterPro" id="IPR008920">
    <property type="entry name" value="TF_FadR/GntR_C"/>
</dbReference>
<keyword evidence="2" id="KW-0238">DNA-binding</keyword>
<dbReference type="SUPFAM" id="SSF46785">
    <property type="entry name" value="Winged helix' DNA-binding domain"/>
    <property type="match status" value="1"/>
</dbReference>
<dbReference type="PANTHER" id="PTHR43537:SF49">
    <property type="entry name" value="TRANSCRIPTIONAL REGULATORY PROTEIN"/>
    <property type="match status" value="1"/>
</dbReference>
<evidence type="ECO:0000313" key="11">
    <source>
        <dbReference type="Proteomes" id="UP000229314"/>
    </source>
</evidence>
<dbReference type="GeneID" id="78900064"/>
<dbReference type="PANTHER" id="PTHR43537">
    <property type="entry name" value="TRANSCRIPTIONAL REGULATOR, GNTR FAMILY"/>
    <property type="match status" value="1"/>
</dbReference>
<evidence type="ECO:0000256" key="2">
    <source>
        <dbReference type="ARBA" id="ARBA00023125"/>
    </source>
</evidence>
<accession>A0A1V0GNP4</accession>
<dbReference type="SMART" id="SM00345">
    <property type="entry name" value="HTH_GNTR"/>
    <property type="match status" value="1"/>
</dbReference>
<evidence type="ECO:0000313" key="13">
    <source>
        <dbReference type="Proteomes" id="UP000324507"/>
    </source>
</evidence>
<dbReference type="PROSITE" id="PS50949">
    <property type="entry name" value="HTH_GNTR"/>
    <property type="match status" value="1"/>
</dbReference>
<dbReference type="InterPro" id="IPR000524">
    <property type="entry name" value="Tscrpt_reg_HTH_GntR"/>
</dbReference>
<geneLocation type="plasmid" evidence="11">
    <name>ptt13-3</name>
</geneLocation>
<name>A0A1V0GNP4_9RHOB</name>
<reference evidence="10" key="1">
    <citation type="submission" date="2017-03" db="EMBL/GenBank/DDBJ databases">
        <title>FDA dAtabase for Regulatory Grade micrObial Sequences (FDA-ARGOS): Supporting development and validation of Infectious Disease Dx tests.</title>
        <authorList>
            <person name="Minogue T."/>
            <person name="Wolcott M."/>
            <person name="Wasieloski L."/>
            <person name="Aguilar W."/>
            <person name="Moore D."/>
            <person name="Tallon L."/>
            <person name="Sadzewicz L."/>
            <person name="Sengamalay N."/>
            <person name="Ott S."/>
            <person name="Godinez A."/>
            <person name="Nagaraj S."/>
            <person name="Nadendla S."/>
            <person name="Geyer C."/>
            <person name="Sichtig H."/>
        </authorList>
    </citation>
    <scope>NUCLEOTIDE SEQUENCE [LARGE SCALE GENOMIC DNA]</scope>
    <source>
        <strain evidence="10">FDAARGOS_252</strain>
    </source>
</reference>
<dbReference type="STRING" id="147645.A6J80_02805"/>
<dbReference type="EMBL" id="CP044081">
    <property type="protein sequence ID" value="QEU08636.1"/>
    <property type="molecule type" value="Genomic_DNA"/>
</dbReference>
<dbReference type="KEGG" id="pye:A6J80_02805"/>
<reference evidence="5" key="3">
    <citation type="submission" date="2017-12" db="EMBL/GenBank/DDBJ databases">
        <title>FDA dAtabase for Regulatory Grade micrObial Sequences (FDA-ARGOS): Supporting development and validation of Infectious Disease Dx tests.</title>
        <authorList>
            <person name="Campos J."/>
            <person name="Goldberg B."/>
            <person name="Tallon L."/>
            <person name="Sadzewicz L."/>
            <person name="Sengamalay N."/>
            <person name="Ott S."/>
            <person name="Godinez A."/>
            <person name="Nagaraj S."/>
            <person name="Vyas G."/>
            <person name="Aluvathingal J."/>
            <person name="Nadendla S."/>
            <person name="Geyer C."/>
            <person name="Nandy P."/>
            <person name="Hobson J."/>
            <person name="Sichtig H."/>
        </authorList>
    </citation>
    <scope>NUCLEOTIDE SEQUENCE</scope>
    <source>
        <strain evidence="5">FDAARGOS_252</strain>
    </source>
</reference>
<dbReference type="Proteomes" id="UP000272010">
    <property type="component" value="Plasmid pYEE3"/>
</dbReference>
<dbReference type="CDD" id="cd07377">
    <property type="entry name" value="WHTH_GntR"/>
    <property type="match status" value="1"/>
</dbReference>
<dbReference type="Gene3D" id="1.10.10.10">
    <property type="entry name" value="Winged helix-like DNA-binding domain superfamily/Winged helix DNA-binding domain"/>
    <property type="match status" value="1"/>
</dbReference>
<keyword evidence="1" id="KW-0805">Transcription regulation</keyword>
<geneLocation type="plasmid" evidence="6">
    <name>pTT13-3</name>
</geneLocation>
<feature type="domain" description="HTH gntR-type" evidence="4">
    <location>
        <begin position="7"/>
        <end position="74"/>
    </location>
</feature>